<organism evidence="6 7">
    <name type="scientific">Brassica oleracea var. oleracea</name>
    <dbReference type="NCBI Taxonomy" id="109376"/>
    <lineage>
        <taxon>Eukaryota</taxon>
        <taxon>Viridiplantae</taxon>
        <taxon>Streptophyta</taxon>
        <taxon>Embryophyta</taxon>
        <taxon>Tracheophyta</taxon>
        <taxon>Spermatophyta</taxon>
        <taxon>Magnoliopsida</taxon>
        <taxon>eudicotyledons</taxon>
        <taxon>Gunneridae</taxon>
        <taxon>Pentapetalae</taxon>
        <taxon>rosids</taxon>
        <taxon>malvids</taxon>
        <taxon>Brassicales</taxon>
        <taxon>Brassicaceae</taxon>
        <taxon>Brassiceae</taxon>
        <taxon>Brassica</taxon>
    </lineage>
</organism>
<dbReference type="InterPro" id="IPR010666">
    <property type="entry name" value="Znf_GRF"/>
</dbReference>
<accession>A0A0D3BGR5</accession>
<dbReference type="EnsemblPlants" id="Bo3g120910.1">
    <property type="protein sequence ID" value="Bo3g120910.1"/>
    <property type="gene ID" value="Bo3g120910"/>
</dbReference>
<dbReference type="GO" id="GO:0008270">
    <property type="term" value="F:zinc ion binding"/>
    <property type="evidence" value="ECO:0007669"/>
    <property type="project" value="UniProtKB-KW"/>
</dbReference>
<dbReference type="PANTHER" id="PTHR33248">
    <property type="entry name" value="ZINC ION-BINDING PROTEIN"/>
    <property type="match status" value="1"/>
</dbReference>
<evidence type="ECO:0000313" key="7">
    <source>
        <dbReference type="Proteomes" id="UP000032141"/>
    </source>
</evidence>
<reference evidence="6 7" key="1">
    <citation type="journal article" date="2014" name="Genome Biol.">
        <title>Transcriptome and methylome profiling reveals relics of genome dominance in the mesopolyploid Brassica oleracea.</title>
        <authorList>
            <person name="Parkin I.A."/>
            <person name="Koh C."/>
            <person name="Tang H."/>
            <person name="Robinson S.J."/>
            <person name="Kagale S."/>
            <person name="Clarke W.E."/>
            <person name="Town C.D."/>
            <person name="Nixon J."/>
            <person name="Krishnakumar V."/>
            <person name="Bidwell S.L."/>
            <person name="Denoeud F."/>
            <person name="Belcram H."/>
            <person name="Links M.G."/>
            <person name="Just J."/>
            <person name="Clarke C."/>
            <person name="Bender T."/>
            <person name="Huebert T."/>
            <person name="Mason A.S."/>
            <person name="Pires J.C."/>
            <person name="Barker G."/>
            <person name="Moore J."/>
            <person name="Walley P.G."/>
            <person name="Manoli S."/>
            <person name="Batley J."/>
            <person name="Edwards D."/>
            <person name="Nelson M.N."/>
            <person name="Wang X."/>
            <person name="Paterson A.H."/>
            <person name="King G."/>
            <person name="Bancroft I."/>
            <person name="Chalhoub B."/>
            <person name="Sharpe A.G."/>
        </authorList>
    </citation>
    <scope>NUCLEOTIDE SEQUENCE</scope>
    <source>
        <strain evidence="6 7">cv. TO1000</strain>
    </source>
</reference>
<dbReference type="PROSITE" id="PS51999">
    <property type="entry name" value="ZF_GRF"/>
    <property type="match status" value="1"/>
</dbReference>
<feature type="domain" description="GRF-type" evidence="5">
    <location>
        <begin position="27"/>
        <end position="72"/>
    </location>
</feature>
<evidence type="ECO:0000256" key="4">
    <source>
        <dbReference type="PROSITE-ProRule" id="PRU01343"/>
    </source>
</evidence>
<keyword evidence="3" id="KW-0862">Zinc</keyword>
<dbReference type="Gramene" id="Bo3g120910.1">
    <property type="protein sequence ID" value="Bo3g120910.1"/>
    <property type="gene ID" value="Bo3g120910"/>
</dbReference>
<evidence type="ECO:0000259" key="5">
    <source>
        <dbReference type="PROSITE" id="PS51999"/>
    </source>
</evidence>
<keyword evidence="2 4" id="KW-0863">Zinc-finger</keyword>
<evidence type="ECO:0000256" key="1">
    <source>
        <dbReference type="ARBA" id="ARBA00022723"/>
    </source>
</evidence>
<protein>
    <recommendedName>
        <fullName evidence="5">GRF-type domain-containing protein</fullName>
    </recommendedName>
</protein>
<reference evidence="6" key="2">
    <citation type="submission" date="2015-03" db="UniProtKB">
        <authorList>
            <consortium name="EnsemblPlants"/>
        </authorList>
    </citation>
    <scope>IDENTIFICATION</scope>
</reference>
<dbReference type="HOGENOM" id="CLU_134040_2_0_1"/>
<name>A0A0D3BGR5_BRAOL</name>
<dbReference type="Proteomes" id="UP000032141">
    <property type="component" value="Chromosome C3"/>
</dbReference>
<sequence length="131" mass="14926">MSNESANSSGTSAARARGRVVGVPKRCWCGELVVSLISKSAANPYRRYYRCAFAAENRLSNDNHTYQWVDEALVDETEALKFRLGILEQIIVDERAEEEKKKCAEFEMKLETEVFSRMEDAITEPKGRSRK</sequence>
<keyword evidence="1" id="KW-0479">Metal-binding</keyword>
<keyword evidence="7" id="KW-1185">Reference proteome</keyword>
<evidence type="ECO:0000256" key="3">
    <source>
        <dbReference type="ARBA" id="ARBA00022833"/>
    </source>
</evidence>
<proteinExistence type="predicted"/>
<dbReference type="AlphaFoldDB" id="A0A0D3BGR5"/>
<evidence type="ECO:0000313" key="6">
    <source>
        <dbReference type="EnsemblPlants" id="Bo3g120910.1"/>
    </source>
</evidence>
<evidence type="ECO:0000256" key="2">
    <source>
        <dbReference type="ARBA" id="ARBA00022771"/>
    </source>
</evidence>